<dbReference type="PANTHER" id="PTHR35103:SF1">
    <property type="entry name" value="OS06G0115700 PROTEIN"/>
    <property type="match status" value="1"/>
</dbReference>
<evidence type="ECO:0000313" key="3">
    <source>
        <dbReference type="Proteomes" id="UP000015105"/>
    </source>
</evidence>
<dbReference type="EnsemblPlants" id="AET7Gv20106400.3">
    <property type="protein sequence ID" value="AET7Gv20106400.3"/>
    <property type="gene ID" value="AET7Gv20106400"/>
</dbReference>
<evidence type="ECO:0000256" key="1">
    <source>
        <dbReference type="SAM" id="MobiDB-lite"/>
    </source>
</evidence>
<dbReference type="AlphaFoldDB" id="A0A453QGD2"/>
<reference evidence="2" key="4">
    <citation type="submission" date="2019-03" db="UniProtKB">
        <authorList>
            <consortium name="EnsemblPlants"/>
        </authorList>
    </citation>
    <scope>IDENTIFICATION</scope>
</reference>
<feature type="region of interest" description="Disordered" evidence="1">
    <location>
        <begin position="1"/>
        <end position="43"/>
    </location>
</feature>
<dbReference type="Gramene" id="AET7Gv20106400.3">
    <property type="protein sequence ID" value="AET7Gv20106400.3"/>
    <property type="gene ID" value="AET7Gv20106400"/>
</dbReference>
<dbReference type="STRING" id="200361.A0A453QGD2"/>
<organism evidence="2 3">
    <name type="scientific">Aegilops tauschii subsp. strangulata</name>
    <name type="common">Goatgrass</name>
    <dbReference type="NCBI Taxonomy" id="200361"/>
    <lineage>
        <taxon>Eukaryota</taxon>
        <taxon>Viridiplantae</taxon>
        <taxon>Streptophyta</taxon>
        <taxon>Embryophyta</taxon>
        <taxon>Tracheophyta</taxon>
        <taxon>Spermatophyta</taxon>
        <taxon>Magnoliopsida</taxon>
        <taxon>Liliopsida</taxon>
        <taxon>Poales</taxon>
        <taxon>Poaceae</taxon>
        <taxon>BOP clade</taxon>
        <taxon>Pooideae</taxon>
        <taxon>Triticodae</taxon>
        <taxon>Triticeae</taxon>
        <taxon>Triticinae</taxon>
        <taxon>Aegilops</taxon>
    </lineage>
</organism>
<feature type="region of interest" description="Disordered" evidence="1">
    <location>
        <begin position="118"/>
        <end position="197"/>
    </location>
</feature>
<sequence>GPSLSSIPSAAKSSTPHLHSDPQSSREIAGVSGRGRSLQPAGSQVTMVVALGPGRFYGGGLPRPRVFPGDRVDPPAPVTDALLCWARDAHWSMGGLGAKRLRLQGRIEGNLVKLRRTARRDARVSANSAKAAKSKVRAAGHGPAPATLDDALGSDDDDSEDEAEVAAQEKAMRREVVDDDEDSESSESEGEGVPLVTIAAAAKRKRVRKLSDEFDRIAAAQLEGGGKKKPVAVAPTKAPLRKKAVAAPAPAAEAPAKKSLKRKAAAAPAGAAARTSPKRKTAEAPAAKTSPKRKTAEAPAARRTSPRSKY</sequence>
<dbReference type="Proteomes" id="UP000015105">
    <property type="component" value="Chromosome 7D"/>
</dbReference>
<reference evidence="2" key="5">
    <citation type="journal article" date="2021" name="G3 (Bethesda)">
        <title>Aegilops tauschii genome assembly Aet v5.0 features greater sequence contiguity and improved annotation.</title>
        <authorList>
            <person name="Wang L."/>
            <person name="Zhu T."/>
            <person name="Rodriguez J.C."/>
            <person name="Deal K.R."/>
            <person name="Dubcovsky J."/>
            <person name="McGuire P.E."/>
            <person name="Lux T."/>
            <person name="Spannagl M."/>
            <person name="Mayer K.F.X."/>
            <person name="Baldrich P."/>
            <person name="Meyers B.C."/>
            <person name="Huo N."/>
            <person name="Gu Y.Q."/>
            <person name="Zhou H."/>
            <person name="Devos K.M."/>
            <person name="Bennetzen J.L."/>
            <person name="Unver T."/>
            <person name="Budak H."/>
            <person name="Gulick P.J."/>
            <person name="Galiba G."/>
            <person name="Kalapos B."/>
            <person name="Nelson D.R."/>
            <person name="Li P."/>
            <person name="You F.M."/>
            <person name="Luo M.C."/>
            <person name="Dvorak J."/>
        </authorList>
    </citation>
    <scope>NUCLEOTIDE SEQUENCE [LARGE SCALE GENOMIC DNA]</scope>
    <source>
        <strain evidence="2">cv. AL8/78</strain>
    </source>
</reference>
<feature type="compositionally biased region" description="Acidic residues" evidence="1">
    <location>
        <begin position="152"/>
        <end position="164"/>
    </location>
</feature>
<proteinExistence type="predicted"/>
<accession>A0A453QGD2</accession>
<feature type="region of interest" description="Disordered" evidence="1">
    <location>
        <begin position="220"/>
        <end position="310"/>
    </location>
</feature>
<keyword evidence="3" id="KW-1185">Reference proteome</keyword>
<protein>
    <submittedName>
        <fullName evidence="2">Uncharacterized protein</fullName>
    </submittedName>
</protein>
<feature type="compositionally biased region" description="Low complexity" evidence="1">
    <location>
        <begin position="1"/>
        <end position="14"/>
    </location>
</feature>
<feature type="compositionally biased region" description="Polar residues" evidence="1">
    <location>
        <begin position="15"/>
        <end position="26"/>
    </location>
</feature>
<reference evidence="3" key="1">
    <citation type="journal article" date="2014" name="Science">
        <title>Ancient hybridizations among the ancestral genomes of bread wheat.</title>
        <authorList>
            <consortium name="International Wheat Genome Sequencing Consortium,"/>
            <person name="Marcussen T."/>
            <person name="Sandve S.R."/>
            <person name="Heier L."/>
            <person name="Spannagl M."/>
            <person name="Pfeifer M."/>
            <person name="Jakobsen K.S."/>
            <person name="Wulff B.B."/>
            <person name="Steuernagel B."/>
            <person name="Mayer K.F."/>
            <person name="Olsen O.A."/>
        </authorList>
    </citation>
    <scope>NUCLEOTIDE SEQUENCE [LARGE SCALE GENOMIC DNA]</scope>
    <source>
        <strain evidence="3">cv. AL8/78</strain>
    </source>
</reference>
<dbReference type="PANTHER" id="PTHR35103">
    <property type="entry name" value="OS06G0115700 PROTEIN"/>
    <property type="match status" value="1"/>
</dbReference>
<name>A0A453QGD2_AEGTS</name>
<reference evidence="2" key="3">
    <citation type="journal article" date="2017" name="Nature">
        <title>Genome sequence of the progenitor of the wheat D genome Aegilops tauschii.</title>
        <authorList>
            <person name="Luo M.C."/>
            <person name="Gu Y.Q."/>
            <person name="Puiu D."/>
            <person name="Wang H."/>
            <person name="Twardziok S.O."/>
            <person name="Deal K.R."/>
            <person name="Huo N."/>
            <person name="Zhu T."/>
            <person name="Wang L."/>
            <person name="Wang Y."/>
            <person name="McGuire P.E."/>
            <person name="Liu S."/>
            <person name="Long H."/>
            <person name="Ramasamy R.K."/>
            <person name="Rodriguez J.C."/>
            <person name="Van S.L."/>
            <person name="Yuan L."/>
            <person name="Wang Z."/>
            <person name="Xia Z."/>
            <person name="Xiao L."/>
            <person name="Anderson O.D."/>
            <person name="Ouyang S."/>
            <person name="Liang Y."/>
            <person name="Zimin A.V."/>
            <person name="Pertea G."/>
            <person name="Qi P."/>
            <person name="Bennetzen J.L."/>
            <person name="Dai X."/>
            <person name="Dawson M.W."/>
            <person name="Muller H.G."/>
            <person name="Kugler K."/>
            <person name="Rivarola-Duarte L."/>
            <person name="Spannagl M."/>
            <person name="Mayer K.F.X."/>
            <person name="Lu F.H."/>
            <person name="Bevan M.W."/>
            <person name="Leroy P."/>
            <person name="Li P."/>
            <person name="You F.M."/>
            <person name="Sun Q."/>
            <person name="Liu Z."/>
            <person name="Lyons E."/>
            <person name="Wicker T."/>
            <person name="Salzberg S.L."/>
            <person name="Devos K.M."/>
            <person name="Dvorak J."/>
        </authorList>
    </citation>
    <scope>NUCLEOTIDE SEQUENCE [LARGE SCALE GENOMIC DNA]</scope>
    <source>
        <strain evidence="2">cv. AL8/78</strain>
    </source>
</reference>
<feature type="compositionally biased region" description="Acidic residues" evidence="1">
    <location>
        <begin position="177"/>
        <end position="190"/>
    </location>
</feature>
<reference evidence="3" key="2">
    <citation type="journal article" date="2017" name="Nat. Plants">
        <title>The Aegilops tauschii genome reveals multiple impacts of transposons.</title>
        <authorList>
            <person name="Zhao G."/>
            <person name="Zou C."/>
            <person name="Li K."/>
            <person name="Wang K."/>
            <person name="Li T."/>
            <person name="Gao L."/>
            <person name="Zhang X."/>
            <person name="Wang H."/>
            <person name="Yang Z."/>
            <person name="Liu X."/>
            <person name="Jiang W."/>
            <person name="Mao L."/>
            <person name="Kong X."/>
            <person name="Jiao Y."/>
            <person name="Jia J."/>
        </authorList>
    </citation>
    <scope>NUCLEOTIDE SEQUENCE [LARGE SCALE GENOMIC DNA]</scope>
    <source>
        <strain evidence="3">cv. AL8/78</strain>
    </source>
</reference>
<evidence type="ECO:0000313" key="2">
    <source>
        <dbReference type="EnsemblPlants" id="AET7Gv20106400.3"/>
    </source>
</evidence>
<feature type="compositionally biased region" description="Low complexity" evidence="1">
    <location>
        <begin position="245"/>
        <end position="254"/>
    </location>
</feature>
<feature type="compositionally biased region" description="Low complexity" evidence="1">
    <location>
        <begin position="265"/>
        <end position="275"/>
    </location>
</feature>